<dbReference type="EMBL" id="CAJOBJ010352514">
    <property type="protein sequence ID" value="CAF5210181.1"/>
    <property type="molecule type" value="Genomic_DNA"/>
</dbReference>
<sequence>MIKALEKASGKTIAFKECPRRPGDLASVYADSALAAKELGWTAQRNLDDMCRDLWRWQSKNPNGFQ</sequence>
<keyword evidence="6" id="KW-0413">Isomerase</keyword>
<evidence type="ECO:0000256" key="1">
    <source>
        <dbReference type="ARBA" id="ARBA00000083"/>
    </source>
</evidence>
<dbReference type="PANTHER" id="PTHR43725:SF47">
    <property type="entry name" value="UDP-GLUCOSE 4-EPIMERASE"/>
    <property type="match status" value="1"/>
</dbReference>
<dbReference type="GO" id="GO:0005829">
    <property type="term" value="C:cytosol"/>
    <property type="evidence" value="ECO:0007669"/>
    <property type="project" value="TreeGrafter"/>
</dbReference>
<organism evidence="8 9">
    <name type="scientific">Rotaria magnacalcarata</name>
    <dbReference type="NCBI Taxonomy" id="392030"/>
    <lineage>
        <taxon>Eukaryota</taxon>
        <taxon>Metazoa</taxon>
        <taxon>Spiralia</taxon>
        <taxon>Gnathifera</taxon>
        <taxon>Rotifera</taxon>
        <taxon>Eurotatoria</taxon>
        <taxon>Bdelloidea</taxon>
        <taxon>Philodinida</taxon>
        <taxon>Philodinidae</taxon>
        <taxon>Rotaria</taxon>
    </lineage>
</organism>
<dbReference type="Proteomes" id="UP000681720">
    <property type="component" value="Unassembled WGS sequence"/>
</dbReference>
<evidence type="ECO:0000313" key="9">
    <source>
        <dbReference type="Proteomes" id="UP000681720"/>
    </source>
</evidence>
<protein>
    <recommendedName>
        <fullName evidence="4">UDP-glucose 4-epimerase</fullName>
        <ecNumber evidence="4">5.1.3.2</ecNumber>
    </recommendedName>
</protein>
<evidence type="ECO:0000313" key="7">
    <source>
        <dbReference type="EMBL" id="CAF5136128.1"/>
    </source>
</evidence>
<dbReference type="GO" id="GO:0003978">
    <property type="term" value="F:UDP-glucose 4-epimerase activity"/>
    <property type="evidence" value="ECO:0007669"/>
    <property type="project" value="UniProtKB-EC"/>
</dbReference>
<reference evidence="8" key="1">
    <citation type="submission" date="2021-02" db="EMBL/GenBank/DDBJ databases">
        <authorList>
            <person name="Nowell W R."/>
        </authorList>
    </citation>
    <scope>NUCLEOTIDE SEQUENCE</scope>
</reference>
<dbReference type="Proteomes" id="UP000681967">
    <property type="component" value="Unassembled WGS sequence"/>
</dbReference>
<dbReference type="EC" id="5.1.3.2" evidence="4"/>
<evidence type="ECO:0000256" key="4">
    <source>
        <dbReference type="ARBA" id="ARBA00013189"/>
    </source>
</evidence>
<proteinExistence type="predicted"/>
<comment type="caution">
    <text evidence="8">The sequence shown here is derived from an EMBL/GenBank/DDBJ whole genome shotgun (WGS) entry which is preliminary data.</text>
</comment>
<dbReference type="InterPro" id="IPR036291">
    <property type="entry name" value="NAD(P)-bd_dom_sf"/>
</dbReference>
<keyword evidence="5" id="KW-0520">NAD</keyword>
<dbReference type="Gene3D" id="3.90.25.10">
    <property type="entry name" value="UDP-galactose 4-epimerase, domain 1"/>
    <property type="match status" value="1"/>
</dbReference>
<evidence type="ECO:0000256" key="3">
    <source>
        <dbReference type="ARBA" id="ARBA00004947"/>
    </source>
</evidence>
<evidence type="ECO:0000313" key="8">
    <source>
        <dbReference type="EMBL" id="CAF5210181.1"/>
    </source>
</evidence>
<comment type="cofactor">
    <cofactor evidence="2">
        <name>NAD(+)</name>
        <dbReference type="ChEBI" id="CHEBI:57540"/>
    </cofactor>
</comment>
<dbReference type="SUPFAM" id="SSF51735">
    <property type="entry name" value="NAD(P)-binding Rossmann-fold domains"/>
    <property type="match status" value="1"/>
</dbReference>
<comment type="pathway">
    <text evidence="3">Carbohydrate metabolism; galactose metabolism.</text>
</comment>
<accession>A0A8S3J4V2</accession>
<dbReference type="EMBL" id="CAJOBH010250098">
    <property type="protein sequence ID" value="CAF5136128.1"/>
    <property type="molecule type" value="Genomic_DNA"/>
</dbReference>
<dbReference type="PANTHER" id="PTHR43725">
    <property type="entry name" value="UDP-GLUCOSE 4-EPIMERASE"/>
    <property type="match status" value="1"/>
</dbReference>
<name>A0A8S3J4V2_9BILA</name>
<dbReference type="AlphaFoldDB" id="A0A8S3J4V2"/>
<evidence type="ECO:0000256" key="6">
    <source>
        <dbReference type="ARBA" id="ARBA00023235"/>
    </source>
</evidence>
<evidence type="ECO:0000256" key="2">
    <source>
        <dbReference type="ARBA" id="ARBA00001911"/>
    </source>
</evidence>
<evidence type="ECO:0000256" key="5">
    <source>
        <dbReference type="ARBA" id="ARBA00023027"/>
    </source>
</evidence>
<dbReference type="GO" id="GO:0033499">
    <property type="term" value="P:galactose catabolic process via UDP-galactose, Leloir pathway"/>
    <property type="evidence" value="ECO:0007669"/>
    <property type="project" value="TreeGrafter"/>
</dbReference>
<gene>
    <name evidence="7" type="ORF">BYL167_LOCUS69350</name>
    <name evidence="8" type="ORF">GIL414_LOCUS79521</name>
</gene>
<comment type="catalytic activity">
    <reaction evidence="1">
        <text>UDP-alpha-D-glucose = UDP-alpha-D-galactose</text>
        <dbReference type="Rhea" id="RHEA:22168"/>
        <dbReference type="ChEBI" id="CHEBI:58885"/>
        <dbReference type="ChEBI" id="CHEBI:66914"/>
        <dbReference type="EC" id="5.1.3.2"/>
    </reaction>
</comment>